<keyword evidence="4" id="KW-0378">Hydrolase</keyword>
<accession>A0A2R5ESH3</accession>
<protein>
    <recommendedName>
        <fullName evidence="3">N-acetylmuramoyl-L-alanine amidase</fullName>
        <ecNumber evidence="3">3.5.1.28</ecNumber>
    </recommendedName>
</protein>
<reference evidence="9 10" key="1">
    <citation type="submission" date="2017-08" db="EMBL/GenBank/DDBJ databases">
        <title>Substantial Increase in Enzyme Production by Combined Drug-Resistance Mutations in Paenibacillus agaridevorans.</title>
        <authorList>
            <person name="Tanaka Y."/>
            <person name="Funane K."/>
            <person name="Hosaka T."/>
            <person name="Shiwa Y."/>
            <person name="Fujita N."/>
            <person name="Miyazaki T."/>
            <person name="Yoshikawa H."/>
            <person name="Murakami K."/>
            <person name="Kasahara K."/>
            <person name="Inaoka T."/>
            <person name="Hiraga Y."/>
            <person name="Ochi K."/>
        </authorList>
    </citation>
    <scope>NUCLEOTIDE SEQUENCE [LARGE SCALE GENOMIC DNA]</scope>
    <source>
        <strain evidence="9 10">T-3040</strain>
    </source>
</reference>
<dbReference type="InterPro" id="IPR036505">
    <property type="entry name" value="Amidase/PGRP_sf"/>
</dbReference>
<gene>
    <name evidence="9" type="ORF">PAT3040_00869</name>
</gene>
<evidence type="ECO:0000259" key="8">
    <source>
        <dbReference type="SMART" id="SM00644"/>
    </source>
</evidence>
<dbReference type="GO" id="GO:0008745">
    <property type="term" value="F:N-acetylmuramoyl-L-alanine amidase activity"/>
    <property type="evidence" value="ECO:0007669"/>
    <property type="project" value="UniProtKB-EC"/>
</dbReference>
<dbReference type="GO" id="GO:0030435">
    <property type="term" value="P:sporulation resulting in formation of a cellular spore"/>
    <property type="evidence" value="ECO:0007669"/>
    <property type="project" value="UniProtKB-KW"/>
</dbReference>
<evidence type="ECO:0000256" key="5">
    <source>
        <dbReference type="ARBA" id="ARBA00022969"/>
    </source>
</evidence>
<organism evidence="9 10">
    <name type="scientific">Paenibacillus agaridevorans</name>
    <dbReference type="NCBI Taxonomy" id="171404"/>
    <lineage>
        <taxon>Bacteria</taxon>
        <taxon>Bacillati</taxon>
        <taxon>Bacillota</taxon>
        <taxon>Bacilli</taxon>
        <taxon>Bacillales</taxon>
        <taxon>Paenibacillaceae</taxon>
        <taxon>Paenibacillus</taxon>
    </lineage>
</organism>
<dbReference type="InterPro" id="IPR018711">
    <property type="entry name" value="NAGPA"/>
</dbReference>
<dbReference type="Proteomes" id="UP000245202">
    <property type="component" value="Unassembled WGS sequence"/>
</dbReference>
<keyword evidence="10" id="KW-1185">Reference proteome</keyword>
<dbReference type="PANTHER" id="PTHR30417">
    <property type="entry name" value="N-ACETYLMURAMOYL-L-ALANINE AMIDASE AMID"/>
    <property type="match status" value="1"/>
</dbReference>
<dbReference type="GO" id="GO:0030420">
    <property type="term" value="P:establishment of competence for transformation"/>
    <property type="evidence" value="ECO:0007669"/>
    <property type="project" value="UniProtKB-KW"/>
</dbReference>
<evidence type="ECO:0000313" key="10">
    <source>
        <dbReference type="Proteomes" id="UP000245202"/>
    </source>
</evidence>
<proteinExistence type="inferred from homology"/>
<dbReference type="AlphaFoldDB" id="A0A2R5ESH3"/>
<comment type="caution">
    <text evidence="9">The sequence shown here is derived from an EMBL/GenBank/DDBJ whole genome shotgun (WGS) entry which is preliminary data.</text>
</comment>
<evidence type="ECO:0000256" key="4">
    <source>
        <dbReference type="ARBA" id="ARBA00022801"/>
    </source>
</evidence>
<dbReference type="InterPro" id="IPR002502">
    <property type="entry name" value="Amidase_domain"/>
</dbReference>
<sequence length="438" mass="47390">MIAHKRIRIASGKVEEGPLTYPRSGQYSNGEGWTDMRVVDVPTAAILRAELVTGKGKTVSGILADQVKQHGGNWICFNASYFAADGRLLGLTHRDGKAIYPDVAGKTEQRPHLYYKAGKWGIGRQDKPDGHTLAVSAIPTLSAGGKAIDPPRTAEVTPSDVLGTNSRMIAGIKADGTLGLILVDGRGTYDKGLTSKEAGIMAVHYGYPESANLDGGWSAELATNNRQLLDALEIDKVNKKRQYHVADMSQDYNERVVHHAIAIQIDPEKLFPTYIVDHIPTNTPNNRRPGHKLMPTTITIHNTANPSSAARNERSWLTNPANTATASYHIVLDDKETVETLPLNESAWHAEDGSGAASGNRTSIGIEICESGNYARTLERAVELVARMLKERGWGVDRLPVIMTGVVRFARASCTTAAVGRGGSILKSALPQHSIHRS</sequence>
<name>A0A2R5ESH3_9BACL</name>
<dbReference type="EMBL" id="BDQX01000041">
    <property type="protein sequence ID" value="GBG06344.1"/>
    <property type="molecule type" value="Genomic_DNA"/>
</dbReference>
<dbReference type="GO" id="GO:0009254">
    <property type="term" value="P:peptidoglycan turnover"/>
    <property type="evidence" value="ECO:0007669"/>
    <property type="project" value="TreeGrafter"/>
</dbReference>
<evidence type="ECO:0000256" key="3">
    <source>
        <dbReference type="ARBA" id="ARBA00011901"/>
    </source>
</evidence>
<dbReference type="GO" id="GO:0071555">
    <property type="term" value="P:cell wall organization"/>
    <property type="evidence" value="ECO:0007669"/>
    <property type="project" value="UniProtKB-KW"/>
</dbReference>
<feature type="domain" description="N-acetylmuramoyl-L-alanine amidase" evidence="8">
    <location>
        <begin position="285"/>
        <end position="422"/>
    </location>
</feature>
<evidence type="ECO:0000256" key="7">
    <source>
        <dbReference type="ARBA" id="ARBA00023316"/>
    </source>
</evidence>
<dbReference type="GO" id="GO:0009253">
    <property type="term" value="P:peptidoglycan catabolic process"/>
    <property type="evidence" value="ECO:0007669"/>
    <property type="project" value="InterPro"/>
</dbReference>
<keyword evidence="7" id="KW-0961">Cell wall biogenesis/degradation</keyword>
<evidence type="ECO:0000256" key="6">
    <source>
        <dbReference type="ARBA" id="ARBA00023287"/>
    </source>
</evidence>
<keyword evidence="6" id="KW-0178">Competence</keyword>
<dbReference type="InterPro" id="IPR051206">
    <property type="entry name" value="NAMLAA_amidase_2"/>
</dbReference>
<comment type="similarity">
    <text evidence="2">Belongs to the N-acetylmuramoyl-L-alanine amidase 2 family.</text>
</comment>
<evidence type="ECO:0000313" key="9">
    <source>
        <dbReference type="EMBL" id="GBG06344.1"/>
    </source>
</evidence>
<evidence type="ECO:0000256" key="1">
    <source>
        <dbReference type="ARBA" id="ARBA00001561"/>
    </source>
</evidence>
<dbReference type="EC" id="3.5.1.28" evidence="3"/>
<dbReference type="Pfam" id="PF01510">
    <property type="entry name" value="Amidase_2"/>
    <property type="match status" value="1"/>
</dbReference>
<dbReference type="SUPFAM" id="SSF55846">
    <property type="entry name" value="N-acetylmuramoyl-L-alanine amidase-like"/>
    <property type="match status" value="1"/>
</dbReference>
<comment type="catalytic activity">
    <reaction evidence="1">
        <text>Hydrolyzes the link between N-acetylmuramoyl residues and L-amino acid residues in certain cell-wall glycopeptides.</text>
        <dbReference type="EC" id="3.5.1.28"/>
    </reaction>
</comment>
<dbReference type="CDD" id="cd06583">
    <property type="entry name" value="PGRP"/>
    <property type="match status" value="1"/>
</dbReference>
<dbReference type="Pfam" id="PF09992">
    <property type="entry name" value="NAGPA"/>
    <property type="match status" value="1"/>
</dbReference>
<dbReference type="PANTHER" id="PTHR30417:SF11">
    <property type="entry name" value="N-ACETYLMURAMOYL-L-ALANINE AMIDASE XLYA"/>
    <property type="match status" value="1"/>
</dbReference>
<keyword evidence="5" id="KW-0749">Sporulation</keyword>
<dbReference type="RefSeq" id="WP_258234825.1">
    <property type="nucleotide sequence ID" value="NZ_BDQX01000041.1"/>
</dbReference>
<dbReference type="SMART" id="SM00644">
    <property type="entry name" value="Ami_2"/>
    <property type="match status" value="1"/>
</dbReference>
<evidence type="ECO:0000256" key="2">
    <source>
        <dbReference type="ARBA" id="ARBA00007553"/>
    </source>
</evidence>
<dbReference type="Gene3D" id="3.40.80.10">
    <property type="entry name" value="Peptidoglycan recognition protein-like"/>
    <property type="match status" value="1"/>
</dbReference>